<dbReference type="GO" id="GO:0005737">
    <property type="term" value="C:cytoplasm"/>
    <property type="evidence" value="ECO:0007669"/>
    <property type="project" value="UniProtKB-ARBA"/>
</dbReference>
<organism evidence="15 16">
    <name type="scientific">Thermovibrio ammonificans (strain DSM 15698 / JCM 12110 / HB-1)</name>
    <dbReference type="NCBI Taxonomy" id="648996"/>
    <lineage>
        <taxon>Bacteria</taxon>
        <taxon>Pseudomonadati</taxon>
        <taxon>Aquificota</taxon>
        <taxon>Aquificia</taxon>
        <taxon>Desulfurobacteriales</taxon>
        <taxon>Desulfurobacteriaceae</taxon>
        <taxon>Thermovibrio</taxon>
    </lineage>
</organism>
<feature type="active site" description="Proton acceptor" evidence="10 12">
    <location>
        <position position="35"/>
    </location>
</feature>
<feature type="binding site" evidence="10">
    <location>
        <begin position="175"/>
        <end position="177"/>
    </location>
    <ligand>
        <name>substrate</name>
    </ligand>
</feature>
<feature type="binding site" evidence="14">
    <location>
        <position position="177"/>
    </location>
    <ligand>
        <name>substrate</name>
    </ligand>
</feature>
<evidence type="ECO:0000313" key="15">
    <source>
        <dbReference type="EMBL" id="ADU96358.1"/>
    </source>
</evidence>
<dbReference type="RefSeq" id="WP_013537144.1">
    <property type="nucleotide sequence ID" value="NC_014926.1"/>
</dbReference>
<feature type="binding site" evidence="10 14">
    <location>
        <position position="8"/>
    </location>
    <ligand>
        <name>substrate</name>
    </ligand>
</feature>
<reference evidence="15" key="1">
    <citation type="submission" date="2011-01" db="EMBL/GenBank/DDBJ databases">
        <title>Complete sequence of chromosome of Thermovibrio ammonificans HB-1.</title>
        <authorList>
            <consortium name="US DOE Joint Genome Institute"/>
            <person name="Lucas S."/>
            <person name="Copeland A."/>
            <person name="Lapidus A."/>
            <person name="Cheng J.-F."/>
            <person name="Goodwin L."/>
            <person name="Pitluck S."/>
            <person name="Davenport K."/>
            <person name="Detter J.C."/>
            <person name="Han C."/>
            <person name="Tapia R."/>
            <person name="Land M."/>
            <person name="Hauser L."/>
            <person name="Kyrpides N."/>
            <person name="Ivanova N."/>
            <person name="Ovchinnikova G."/>
            <person name="Vetriani C."/>
            <person name="Woyke T."/>
        </authorList>
    </citation>
    <scope>NUCLEOTIDE SEQUENCE [LARGE SCALE GENOMIC DNA]</scope>
    <source>
        <strain evidence="15">HB-1</strain>
    </source>
</reference>
<evidence type="ECO:0000256" key="8">
    <source>
        <dbReference type="ARBA" id="ARBA00022723"/>
    </source>
</evidence>
<dbReference type="HAMAP" id="MF_02227">
    <property type="entry name" value="RPE"/>
    <property type="match status" value="1"/>
</dbReference>
<keyword evidence="13" id="KW-0862">Zinc</keyword>
<accession>E8T4U6</accession>
<evidence type="ECO:0000256" key="1">
    <source>
        <dbReference type="ARBA" id="ARBA00001782"/>
    </source>
</evidence>
<dbReference type="PIRSF" id="PIRSF001461">
    <property type="entry name" value="RPE"/>
    <property type="match status" value="1"/>
</dbReference>
<dbReference type="EC" id="5.1.3.1" evidence="7 10"/>
<feature type="binding site" evidence="10 13">
    <location>
        <position position="35"/>
    </location>
    <ligand>
        <name>a divalent metal cation</name>
        <dbReference type="ChEBI" id="CHEBI:60240"/>
    </ligand>
</feature>
<feature type="binding site" evidence="10 13">
    <location>
        <position position="33"/>
    </location>
    <ligand>
        <name>a divalent metal cation</name>
        <dbReference type="ChEBI" id="CHEBI:60240"/>
    </ligand>
</feature>
<proteinExistence type="inferred from homology"/>
<feature type="active site" description="Proton donor" evidence="10 12">
    <location>
        <position position="175"/>
    </location>
</feature>
<dbReference type="SUPFAM" id="SSF51366">
    <property type="entry name" value="Ribulose-phoshate binding barrel"/>
    <property type="match status" value="1"/>
</dbReference>
<dbReference type="NCBIfam" id="TIGR01163">
    <property type="entry name" value="rpe"/>
    <property type="match status" value="1"/>
</dbReference>
<feature type="binding site" evidence="10 14">
    <location>
        <begin position="142"/>
        <end position="145"/>
    </location>
    <ligand>
        <name>substrate</name>
    </ligand>
</feature>
<name>E8T4U6_THEA1</name>
<comment type="cofactor">
    <cofactor evidence="5">
        <name>Fe(2+)</name>
        <dbReference type="ChEBI" id="CHEBI:29033"/>
    </cofactor>
</comment>
<dbReference type="GO" id="GO:0004750">
    <property type="term" value="F:D-ribulose-phosphate 3-epimerase activity"/>
    <property type="evidence" value="ECO:0007669"/>
    <property type="project" value="UniProtKB-UniRule"/>
</dbReference>
<dbReference type="PROSITE" id="PS01085">
    <property type="entry name" value="RIBUL_P_3_EPIMER_1"/>
    <property type="match status" value="1"/>
</dbReference>
<evidence type="ECO:0000256" key="11">
    <source>
        <dbReference type="PIRNR" id="PIRNR001461"/>
    </source>
</evidence>
<feature type="binding site" evidence="10 14">
    <location>
        <position position="66"/>
    </location>
    <ligand>
        <name>substrate</name>
    </ligand>
</feature>
<dbReference type="PANTHER" id="PTHR11749">
    <property type="entry name" value="RIBULOSE-5-PHOSPHATE-3-EPIMERASE"/>
    <property type="match status" value="1"/>
</dbReference>
<dbReference type="InterPro" id="IPR026019">
    <property type="entry name" value="Ribul_P_3_epim"/>
</dbReference>
<comment type="catalytic activity">
    <reaction evidence="1 10 11">
        <text>D-ribulose 5-phosphate = D-xylulose 5-phosphate</text>
        <dbReference type="Rhea" id="RHEA:13677"/>
        <dbReference type="ChEBI" id="CHEBI:57737"/>
        <dbReference type="ChEBI" id="CHEBI:58121"/>
        <dbReference type="EC" id="5.1.3.1"/>
    </reaction>
</comment>
<keyword evidence="10 11" id="KW-0119">Carbohydrate metabolism</keyword>
<evidence type="ECO:0000256" key="14">
    <source>
        <dbReference type="PIRSR" id="PIRSR001461-3"/>
    </source>
</evidence>
<comment type="cofactor">
    <cofactor evidence="3">
        <name>Co(2+)</name>
        <dbReference type="ChEBI" id="CHEBI:48828"/>
    </cofactor>
</comment>
<dbReference type="AlphaFoldDB" id="E8T4U6"/>
<dbReference type="GO" id="GO:0006098">
    <property type="term" value="P:pentose-phosphate shunt"/>
    <property type="evidence" value="ECO:0007669"/>
    <property type="project" value="UniProtKB-UniRule"/>
</dbReference>
<dbReference type="GO" id="GO:0046872">
    <property type="term" value="F:metal ion binding"/>
    <property type="evidence" value="ECO:0007669"/>
    <property type="project" value="UniProtKB-UniRule"/>
</dbReference>
<evidence type="ECO:0000256" key="5">
    <source>
        <dbReference type="ARBA" id="ARBA00001954"/>
    </source>
</evidence>
<dbReference type="NCBIfam" id="NF004076">
    <property type="entry name" value="PRK05581.1-4"/>
    <property type="match status" value="1"/>
</dbReference>
<evidence type="ECO:0000256" key="4">
    <source>
        <dbReference type="ARBA" id="ARBA00001947"/>
    </source>
</evidence>
<gene>
    <name evidence="10" type="primary">rpe</name>
    <name evidence="15" type="ordered locus">Theam_0385</name>
</gene>
<dbReference type="FunFam" id="3.20.20.70:FF:000004">
    <property type="entry name" value="Ribulose-phosphate 3-epimerase"/>
    <property type="match status" value="1"/>
</dbReference>
<evidence type="ECO:0000256" key="7">
    <source>
        <dbReference type="ARBA" id="ARBA00013188"/>
    </source>
</evidence>
<dbReference type="GO" id="GO:0019323">
    <property type="term" value="P:pentose catabolic process"/>
    <property type="evidence" value="ECO:0007669"/>
    <property type="project" value="UniProtKB-UniRule"/>
</dbReference>
<dbReference type="InterPro" id="IPR000056">
    <property type="entry name" value="Ribul_P_3_epim-like"/>
</dbReference>
<comment type="cofactor">
    <cofactor evidence="10 13">
        <name>a divalent metal cation</name>
        <dbReference type="ChEBI" id="CHEBI:60240"/>
    </cofactor>
    <text evidence="10 13">Binds 1 divalent metal cation per subunit.</text>
</comment>
<feature type="binding site" evidence="10 14">
    <location>
        <begin position="197"/>
        <end position="198"/>
    </location>
    <ligand>
        <name>substrate</name>
    </ligand>
</feature>
<keyword evidence="8 10" id="KW-0479">Metal-binding</keyword>
<dbReference type="Pfam" id="PF00834">
    <property type="entry name" value="Ribul_P_3_epim"/>
    <property type="match status" value="1"/>
</dbReference>
<comment type="cofactor">
    <cofactor evidence="2">
        <name>Mn(2+)</name>
        <dbReference type="ChEBI" id="CHEBI:29035"/>
    </cofactor>
</comment>
<feature type="binding site" evidence="10 13">
    <location>
        <position position="66"/>
    </location>
    <ligand>
        <name>a divalent metal cation</name>
        <dbReference type="ChEBI" id="CHEBI:60240"/>
    </ligand>
</feature>
<keyword evidence="9 10" id="KW-0413">Isomerase</keyword>
<evidence type="ECO:0000313" key="16">
    <source>
        <dbReference type="Proteomes" id="UP000006362"/>
    </source>
</evidence>
<evidence type="ECO:0000256" key="6">
    <source>
        <dbReference type="ARBA" id="ARBA00009541"/>
    </source>
</evidence>
<dbReference type="Gene3D" id="3.20.20.70">
    <property type="entry name" value="Aldolase class I"/>
    <property type="match status" value="1"/>
</dbReference>
<dbReference type="InterPro" id="IPR011060">
    <property type="entry name" value="RibuloseP-bd_barrel"/>
</dbReference>
<sequence>MVPMLAPSILSADFARLAQEVSAVERAGADLLHVDVMDGRFVPNITVGIPVVESLRQVTELPLDVHLMIVEPERYIPAFVKAGADWVSFHFEAAVHHHRIVEQIKELGAKAGIVINPSTPVDFLVEILPFLDFVLVMSVNPGFGGQKFIPTSLGKIRRLRELAVELNPSLVIEVDGGVKLSNVEDVLKAGADVVVAGSAVFKGNPAENVAAFKEKLNRFGER</sequence>
<evidence type="ECO:0000256" key="9">
    <source>
        <dbReference type="ARBA" id="ARBA00023235"/>
    </source>
</evidence>
<evidence type="ECO:0000256" key="12">
    <source>
        <dbReference type="PIRSR" id="PIRSR001461-1"/>
    </source>
</evidence>
<dbReference type="CDD" id="cd00429">
    <property type="entry name" value="RPE"/>
    <property type="match status" value="1"/>
</dbReference>
<evidence type="ECO:0000256" key="3">
    <source>
        <dbReference type="ARBA" id="ARBA00001941"/>
    </source>
</evidence>
<keyword evidence="13" id="KW-0464">Manganese</keyword>
<feature type="binding site" evidence="10 13">
    <location>
        <position position="175"/>
    </location>
    <ligand>
        <name>a divalent metal cation</name>
        <dbReference type="ChEBI" id="CHEBI:60240"/>
    </ligand>
</feature>
<evidence type="ECO:0000256" key="2">
    <source>
        <dbReference type="ARBA" id="ARBA00001936"/>
    </source>
</evidence>
<keyword evidence="16" id="KW-1185">Reference proteome</keyword>
<comment type="cofactor">
    <cofactor evidence="4">
        <name>Zn(2+)</name>
        <dbReference type="ChEBI" id="CHEBI:29105"/>
    </cofactor>
</comment>
<comment type="similarity">
    <text evidence="6 10 11">Belongs to the ribulose-phosphate 3-epimerase family.</text>
</comment>
<evidence type="ECO:0000256" key="10">
    <source>
        <dbReference type="HAMAP-Rule" id="MF_02227"/>
    </source>
</evidence>
<dbReference type="eggNOG" id="COG0036">
    <property type="taxonomic scope" value="Bacteria"/>
</dbReference>
<dbReference type="InterPro" id="IPR013785">
    <property type="entry name" value="Aldolase_TIM"/>
</dbReference>
<evidence type="ECO:0000256" key="13">
    <source>
        <dbReference type="PIRSR" id="PIRSR001461-2"/>
    </source>
</evidence>
<dbReference type="Proteomes" id="UP000006362">
    <property type="component" value="Chromosome"/>
</dbReference>
<comment type="function">
    <text evidence="10">Catalyzes the reversible epimerization of D-ribulose 5-phosphate to D-xylulose 5-phosphate.</text>
</comment>
<protein>
    <recommendedName>
        <fullName evidence="7 10">Ribulose-phosphate 3-epimerase</fullName>
        <ecNumber evidence="7 10">5.1.3.1</ecNumber>
    </recommendedName>
</protein>
<comment type="pathway">
    <text evidence="10">Carbohydrate degradation.</text>
</comment>
<dbReference type="KEGG" id="tam:Theam_0385"/>
<dbReference type="HOGENOM" id="CLU_054856_2_1_0"/>
<dbReference type="PROSITE" id="PS01086">
    <property type="entry name" value="RIBUL_P_3_EPIMER_2"/>
    <property type="match status" value="1"/>
</dbReference>
<keyword evidence="13" id="KW-0170">Cobalt</keyword>
<dbReference type="EMBL" id="CP002444">
    <property type="protein sequence ID" value="ADU96358.1"/>
    <property type="molecule type" value="Genomic_DNA"/>
</dbReference>
<dbReference type="STRING" id="648996.Theam_0385"/>